<feature type="signal peptide" evidence="1">
    <location>
        <begin position="1"/>
        <end position="17"/>
    </location>
</feature>
<sequence>MKTLPLIAAISSSLLFAACVPEIAPPDTDSEFATTWYADTDFDGYGDPEVSQEAVDQPDDYVADNTDCNDGDIDVNPGETDINDDKDNNCDGTINDGPYNVGDRGPAGGWVFAVSELSDFHGLEAAPEDQDDGSGAEWGCEGITITSGNGAQNKELGAGYANTLAHLEDCPDTGTAAKLVNAYTINGFDDWFLPSKDELNAMHTHLHINVLGGFTNNAYRSSSEFNMTYAWVQKFEFGNQFHINKFVLYRVRAARAF</sequence>
<organism evidence="2 3">
    <name type="scientific">BD1-7 clade bacterium</name>
    <dbReference type="NCBI Taxonomy" id="2029982"/>
    <lineage>
        <taxon>Bacteria</taxon>
        <taxon>Pseudomonadati</taxon>
        <taxon>Pseudomonadota</taxon>
        <taxon>Gammaproteobacteria</taxon>
        <taxon>Cellvibrionales</taxon>
        <taxon>Spongiibacteraceae</taxon>
        <taxon>BD1-7 clade</taxon>
    </lineage>
</organism>
<evidence type="ECO:0000313" key="3">
    <source>
        <dbReference type="Proteomes" id="UP000434580"/>
    </source>
</evidence>
<dbReference type="Proteomes" id="UP000434580">
    <property type="component" value="Unassembled WGS sequence"/>
</dbReference>
<name>A0A5S9P8I4_9GAMM</name>
<evidence type="ECO:0008006" key="4">
    <source>
        <dbReference type="Google" id="ProtNLM"/>
    </source>
</evidence>
<dbReference type="EMBL" id="CACSII010000007">
    <property type="protein sequence ID" value="CAA0099684.1"/>
    <property type="molecule type" value="Genomic_DNA"/>
</dbReference>
<dbReference type="AlphaFoldDB" id="A0A5S9P8I4"/>
<accession>A0A5S9P8I4</accession>
<dbReference type="OrthoDB" id="5573519at2"/>
<protein>
    <recommendedName>
        <fullName evidence="4">DUF1566 domain-containing protein</fullName>
    </recommendedName>
</protein>
<reference evidence="2 3" key="1">
    <citation type="submission" date="2019-11" db="EMBL/GenBank/DDBJ databases">
        <authorList>
            <person name="Holert J."/>
        </authorList>
    </citation>
    <scope>NUCLEOTIDE SEQUENCE [LARGE SCALE GENOMIC DNA]</scope>
    <source>
        <strain evidence="2">BC5_2</strain>
    </source>
</reference>
<evidence type="ECO:0000256" key="1">
    <source>
        <dbReference type="SAM" id="SignalP"/>
    </source>
</evidence>
<gene>
    <name evidence="2" type="ORF">DPBNPPHM_03748</name>
</gene>
<dbReference type="PROSITE" id="PS51257">
    <property type="entry name" value="PROKAR_LIPOPROTEIN"/>
    <property type="match status" value="1"/>
</dbReference>
<feature type="chain" id="PRO_5030138007" description="DUF1566 domain-containing protein" evidence="1">
    <location>
        <begin position="18"/>
        <end position="257"/>
    </location>
</feature>
<proteinExistence type="predicted"/>
<keyword evidence="1" id="KW-0732">Signal</keyword>
<evidence type="ECO:0000313" key="2">
    <source>
        <dbReference type="EMBL" id="CAA0099684.1"/>
    </source>
</evidence>